<accession>A0A806JZH1</accession>
<evidence type="ECO:0000313" key="1">
    <source>
        <dbReference type="EMBL" id="AGS52622.1"/>
    </source>
</evidence>
<organism evidence="1">
    <name type="scientific">uncultured bacterium contig00043</name>
    <dbReference type="NCBI Taxonomy" id="1181530"/>
    <lineage>
        <taxon>Bacteria</taxon>
        <taxon>environmental samples</taxon>
    </lineage>
</organism>
<reference evidence="1" key="1">
    <citation type="submission" date="2012-03" db="EMBL/GenBank/DDBJ databases">
        <title>Functional metagenomics reveals considerable lignocellulase gene clusters in the gut microbiome of a wood-feeding higher termite.</title>
        <authorList>
            <person name="Liu N."/>
        </authorList>
    </citation>
    <scope>NUCLEOTIDE SEQUENCE</scope>
</reference>
<proteinExistence type="predicted"/>
<name>A0A806JZH1_9BACT</name>
<protein>
    <submittedName>
        <fullName evidence="1">Uncharacterized protein</fullName>
    </submittedName>
</protein>
<sequence>MLKTAKTRLNPNIKLIVRAIGRGLLILYPEGVSPSLPSASVPVMGELPIMHK</sequence>
<dbReference type="EMBL" id="JQ844203">
    <property type="protein sequence ID" value="AGS52622.1"/>
    <property type="molecule type" value="Genomic_DNA"/>
</dbReference>
<dbReference type="AlphaFoldDB" id="A0A806JZH1"/>